<dbReference type="AlphaFoldDB" id="A0A0A9AVK0"/>
<accession>A0A0A9AVK0</accession>
<dbReference type="EMBL" id="GBRH01243982">
    <property type="protein sequence ID" value="JAD53913.1"/>
    <property type="molecule type" value="Transcribed_RNA"/>
</dbReference>
<name>A0A0A9AVK0_ARUDO</name>
<reference evidence="1" key="1">
    <citation type="submission" date="2014-09" db="EMBL/GenBank/DDBJ databases">
        <authorList>
            <person name="Magalhaes I.L.F."/>
            <person name="Oliveira U."/>
            <person name="Santos F.R."/>
            <person name="Vidigal T.H.D.A."/>
            <person name="Brescovit A.D."/>
            <person name="Santos A.J."/>
        </authorList>
    </citation>
    <scope>NUCLEOTIDE SEQUENCE</scope>
    <source>
        <tissue evidence="1">Shoot tissue taken approximately 20 cm above the soil surface</tissue>
    </source>
</reference>
<organism evidence="1">
    <name type="scientific">Arundo donax</name>
    <name type="common">Giant reed</name>
    <name type="synonym">Donax arundinaceus</name>
    <dbReference type="NCBI Taxonomy" id="35708"/>
    <lineage>
        <taxon>Eukaryota</taxon>
        <taxon>Viridiplantae</taxon>
        <taxon>Streptophyta</taxon>
        <taxon>Embryophyta</taxon>
        <taxon>Tracheophyta</taxon>
        <taxon>Spermatophyta</taxon>
        <taxon>Magnoliopsida</taxon>
        <taxon>Liliopsida</taxon>
        <taxon>Poales</taxon>
        <taxon>Poaceae</taxon>
        <taxon>PACMAD clade</taxon>
        <taxon>Arundinoideae</taxon>
        <taxon>Arundineae</taxon>
        <taxon>Arundo</taxon>
    </lineage>
</organism>
<protein>
    <submittedName>
        <fullName evidence="1">Uncharacterized protein</fullName>
    </submittedName>
</protein>
<evidence type="ECO:0000313" key="1">
    <source>
        <dbReference type="EMBL" id="JAD53913.1"/>
    </source>
</evidence>
<proteinExistence type="predicted"/>
<reference evidence="1" key="2">
    <citation type="journal article" date="2015" name="Data Brief">
        <title>Shoot transcriptome of the giant reed, Arundo donax.</title>
        <authorList>
            <person name="Barrero R.A."/>
            <person name="Guerrero F.D."/>
            <person name="Moolhuijzen P."/>
            <person name="Goolsby J.A."/>
            <person name="Tidwell J."/>
            <person name="Bellgard S.E."/>
            <person name="Bellgard M.I."/>
        </authorList>
    </citation>
    <scope>NUCLEOTIDE SEQUENCE</scope>
    <source>
        <tissue evidence="1">Shoot tissue taken approximately 20 cm above the soil surface</tissue>
    </source>
</reference>
<sequence>MLRTPWSEWTAQGQFQDAVPARIPCHCR</sequence>